<dbReference type="KEGG" id="vg:29066081"/>
<dbReference type="OrthoDB" id="11480at10239"/>
<accession>A0A1B1PEA9</accession>
<dbReference type="GeneID" id="29066081"/>
<dbReference type="Proteomes" id="UP000204087">
    <property type="component" value="Segment"/>
</dbReference>
<dbReference type="EMBL" id="KX278418">
    <property type="protein sequence ID" value="ANT45311.1"/>
    <property type="molecule type" value="Genomic_DNA"/>
</dbReference>
<keyword evidence="2" id="KW-1185">Reference proteome</keyword>
<organism evidence="1 2">
    <name type="scientific">Pectobacterium phage PP16</name>
    <dbReference type="NCBI Taxonomy" id="1873958"/>
    <lineage>
        <taxon>Viruses</taxon>
        <taxon>Duplodnaviria</taxon>
        <taxon>Heunggongvirae</taxon>
        <taxon>Uroviricota</taxon>
        <taxon>Caudoviricetes</taxon>
        <taxon>Autographivirales</taxon>
        <taxon>Autoscriptoviridae</taxon>
        <taxon>Corkvirinae</taxon>
        <taxon>Kotilavirus</taxon>
        <taxon>Kotilavirus PP16</taxon>
    </lineage>
</organism>
<dbReference type="RefSeq" id="YP_009286782.1">
    <property type="nucleotide sequence ID" value="NC_031068.2"/>
</dbReference>
<name>A0A1B1PEA9_9CAUD</name>
<evidence type="ECO:0000313" key="1">
    <source>
        <dbReference type="EMBL" id="ANT45311.1"/>
    </source>
</evidence>
<evidence type="ECO:0000313" key="2">
    <source>
        <dbReference type="Proteomes" id="UP000204087"/>
    </source>
</evidence>
<protein>
    <submittedName>
        <fullName evidence="1">Uncharacterized protein</fullName>
    </submittedName>
</protein>
<reference evidence="1" key="1">
    <citation type="submission" date="2016-05" db="EMBL/GenBank/DDBJ databases">
        <authorList>
            <person name="Shneider M.M."/>
            <person name="Kabanova A.P."/>
            <person name="Vo T.N.H."/>
            <person name="Samarov N.I."/>
            <person name="Miroshnikov K.K."/>
            <person name="Korzhenkov A.A."/>
            <person name="Karandashov V.E."/>
            <person name="Toschakov S.V."/>
            <person name="Ignatov A.N."/>
            <person name="Miroshnikov K.A."/>
        </authorList>
    </citation>
    <scope>NUCLEOTIDE SEQUENCE [LARGE SCALE GENOMIC DNA]</scope>
</reference>
<sequence length="155" mass="16924">MSKFKVGDVVKRVIDVETYLVCQGSATGTITAVGPQGWLQIDGWMDTANNLYPWHSVHFVHATKPVDDPLPPAPTSALYFNSETSKGNDQRLKVHTSADGCVDIVVIPRTNSAASKAVSVYRGIGVGLHPDDALQLAHDIRRMAMEIKRKEKQNG</sequence>
<gene>
    <name evidence="1" type="ORF">PP16_gp12</name>
</gene>
<proteinExistence type="predicted"/>